<dbReference type="EMBL" id="CYRY02015836">
    <property type="protein sequence ID" value="VCW85621.1"/>
    <property type="molecule type" value="Genomic_DNA"/>
</dbReference>
<organism evidence="1 2">
    <name type="scientific">Gulo gulo</name>
    <name type="common">Wolverine</name>
    <name type="synonym">Gluton</name>
    <dbReference type="NCBI Taxonomy" id="48420"/>
    <lineage>
        <taxon>Eukaryota</taxon>
        <taxon>Metazoa</taxon>
        <taxon>Chordata</taxon>
        <taxon>Craniata</taxon>
        <taxon>Vertebrata</taxon>
        <taxon>Euteleostomi</taxon>
        <taxon>Mammalia</taxon>
        <taxon>Eutheria</taxon>
        <taxon>Laurasiatheria</taxon>
        <taxon>Carnivora</taxon>
        <taxon>Caniformia</taxon>
        <taxon>Musteloidea</taxon>
        <taxon>Mustelidae</taxon>
        <taxon>Guloninae</taxon>
        <taxon>Gulo</taxon>
    </lineage>
</organism>
<proteinExistence type="predicted"/>
<reference evidence="1 2" key="1">
    <citation type="submission" date="2018-10" db="EMBL/GenBank/DDBJ databases">
        <authorList>
            <person name="Ekblom R."/>
            <person name="Jareborg N."/>
        </authorList>
    </citation>
    <scope>NUCLEOTIDE SEQUENCE [LARGE SCALE GENOMIC DNA]</scope>
    <source>
        <tissue evidence="1">Muscle</tissue>
    </source>
</reference>
<dbReference type="Proteomes" id="UP000269945">
    <property type="component" value="Unassembled WGS sequence"/>
</dbReference>
<accession>A0A9X9Q0V8</accession>
<comment type="caution">
    <text evidence="1">The sequence shown here is derived from an EMBL/GenBank/DDBJ whole genome shotgun (WGS) entry which is preliminary data.</text>
</comment>
<evidence type="ECO:0000313" key="2">
    <source>
        <dbReference type="Proteomes" id="UP000269945"/>
    </source>
</evidence>
<gene>
    <name evidence="1" type="ORF">BN2614_LOCUS3</name>
</gene>
<feature type="non-terminal residue" evidence="1">
    <location>
        <position position="38"/>
    </location>
</feature>
<sequence>MRDGILNQVNLLYTNYSYYLGKLNTYHLIPPFKLNSEK</sequence>
<name>A0A9X9Q0V8_GULGU</name>
<protein>
    <submittedName>
        <fullName evidence="1">Uncharacterized protein</fullName>
    </submittedName>
</protein>
<evidence type="ECO:0000313" key="1">
    <source>
        <dbReference type="EMBL" id="VCW85621.1"/>
    </source>
</evidence>
<keyword evidence="2" id="KW-1185">Reference proteome</keyword>
<dbReference type="AlphaFoldDB" id="A0A9X9Q0V8"/>